<dbReference type="InterPro" id="IPR045621">
    <property type="entry name" value="BPD_transp_1_N"/>
</dbReference>
<feature type="domain" description="ABC transmembrane type-1" evidence="8">
    <location>
        <begin position="94"/>
        <end position="291"/>
    </location>
</feature>
<feature type="transmembrane region" description="Helical" evidence="7">
    <location>
        <begin position="169"/>
        <end position="186"/>
    </location>
</feature>
<evidence type="ECO:0000256" key="1">
    <source>
        <dbReference type="ARBA" id="ARBA00004651"/>
    </source>
</evidence>
<keyword evidence="6 7" id="KW-0472">Membrane</keyword>
<dbReference type="Pfam" id="PF00528">
    <property type="entry name" value="BPD_transp_1"/>
    <property type="match status" value="1"/>
</dbReference>
<dbReference type="EMBL" id="JAVRQI010000019">
    <property type="protein sequence ID" value="MDT1064231.1"/>
    <property type="molecule type" value="Genomic_DNA"/>
</dbReference>
<dbReference type="InterPro" id="IPR035906">
    <property type="entry name" value="MetI-like_sf"/>
</dbReference>
<keyword evidence="3" id="KW-1003">Cell membrane</keyword>
<reference evidence="10" key="1">
    <citation type="submission" date="2023-07" db="EMBL/GenBank/DDBJ databases">
        <title>Characterization of two Paracoccaceae strains isolated from Phycosphere and proposal of Xinfangfangia lacusdiani sp. nov.</title>
        <authorList>
            <person name="Deng Y."/>
            <person name="Zhang Y.Q."/>
        </authorList>
    </citation>
    <scope>NUCLEOTIDE SEQUENCE [LARGE SCALE GENOMIC DNA]</scope>
    <source>
        <strain evidence="10">CPCC 101403</strain>
    </source>
</reference>
<dbReference type="CDD" id="cd06261">
    <property type="entry name" value="TM_PBP2"/>
    <property type="match status" value="1"/>
</dbReference>
<evidence type="ECO:0000256" key="7">
    <source>
        <dbReference type="RuleBase" id="RU363032"/>
    </source>
</evidence>
<dbReference type="InterPro" id="IPR000515">
    <property type="entry name" value="MetI-like"/>
</dbReference>
<evidence type="ECO:0000313" key="10">
    <source>
        <dbReference type="Proteomes" id="UP001251085"/>
    </source>
</evidence>
<evidence type="ECO:0000313" key="9">
    <source>
        <dbReference type="EMBL" id="MDT1064231.1"/>
    </source>
</evidence>
<protein>
    <submittedName>
        <fullName evidence="9">ABC transporter permease</fullName>
    </submittedName>
</protein>
<dbReference type="PROSITE" id="PS50928">
    <property type="entry name" value="ABC_TM1"/>
    <property type="match status" value="1"/>
</dbReference>
<dbReference type="PANTHER" id="PTHR43163">
    <property type="entry name" value="DIPEPTIDE TRANSPORT SYSTEM PERMEASE PROTEIN DPPB-RELATED"/>
    <property type="match status" value="1"/>
</dbReference>
<proteinExistence type="inferred from homology"/>
<feature type="transmembrane region" description="Helical" evidence="7">
    <location>
        <begin position="226"/>
        <end position="252"/>
    </location>
</feature>
<dbReference type="Proteomes" id="UP001251085">
    <property type="component" value="Unassembled WGS sequence"/>
</dbReference>
<feature type="transmembrane region" description="Helical" evidence="7">
    <location>
        <begin position="272"/>
        <end position="298"/>
    </location>
</feature>
<name>A0ABU3EJ04_9RHOB</name>
<dbReference type="PANTHER" id="PTHR43163:SF6">
    <property type="entry name" value="DIPEPTIDE TRANSPORT SYSTEM PERMEASE PROTEIN DPPB-RELATED"/>
    <property type="match status" value="1"/>
</dbReference>
<keyword evidence="2 7" id="KW-0813">Transport</keyword>
<gene>
    <name evidence="9" type="ORF">RM190_20375</name>
</gene>
<comment type="subcellular location">
    <subcellularLocation>
        <location evidence="1 7">Cell membrane</location>
        <topology evidence="1 7">Multi-pass membrane protein</topology>
    </subcellularLocation>
</comment>
<evidence type="ECO:0000259" key="8">
    <source>
        <dbReference type="PROSITE" id="PS50928"/>
    </source>
</evidence>
<comment type="caution">
    <text evidence="9">The sequence shown here is derived from an EMBL/GenBank/DDBJ whole genome shotgun (WGS) entry which is preliminary data.</text>
</comment>
<dbReference type="Pfam" id="PF19300">
    <property type="entry name" value="BPD_transp_1_N"/>
    <property type="match status" value="1"/>
</dbReference>
<sequence>MHRFIIRRVFQALIALFLLSIAIFFTSRLTGSPCDVMLPPEAREADFALCEQSLKLDSPIWMQYLAWLGGVLQGDFGRAFVTGQPVIDLIAERLPNSAKLGVVSVIFTTLIMIPIGILGAVIKGTRFDVVLRTVTAVGQALPTFWLGILLMWFFAVHLRWLPVSGMGSWQNYVLPVGAMAWTTIAAQSRMLRSSMLEVMDSEFVKLARVKGASESSVIFKHAFRNALIPVTTMVGMHFGNIITGAMIAEVVFAWPGIGRLLYEGISTRDFPLVQACVLVVSAITITFNLLVDILYAYIDPRIRYD</sequence>
<evidence type="ECO:0000256" key="6">
    <source>
        <dbReference type="ARBA" id="ARBA00023136"/>
    </source>
</evidence>
<accession>A0ABU3EJ04</accession>
<keyword evidence="5 7" id="KW-1133">Transmembrane helix</keyword>
<keyword evidence="4 7" id="KW-0812">Transmembrane</keyword>
<organism evidence="9 10">
    <name type="scientific">Paracoccus broussonetiae</name>
    <dbReference type="NCBI Taxonomy" id="3075834"/>
    <lineage>
        <taxon>Bacteria</taxon>
        <taxon>Pseudomonadati</taxon>
        <taxon>Pseudomonadota</taxon>
        <taxon>Alphaproteobacteria</taxon>
        <taxon>Rhodobacterales</taxon>
        <taxon>Paracoccaceae</taxon>
        <taxon>Paracoccus</taxon>
    </lineage>
</organism>
<keyword evidence="10" id="KW-1185">Reference proteome</keyword>
<feature type="transmembrane region" description="Helical" evidence="7">
    <location>
        <begin position="134"/>
        <end position="157"/>
    </location>
</feature>
<feature type="transmembrane region" description="Helical" evidence="7">
    <location>
        <begin position="100"/>
        <end position="122"/>
    </location>
</feature>
<dbReference type="SUPFAM" id="SSF161098">
    <property type="entry name" value="MetI-like"/>
    <property type="match status" value="1"/>
</dbReference>
<evidence type="ECO:0000256" key="3">
    <source>
        <dbReference type="ARBA" id="ARBA00022475"/>
    </source>
</evidence>
<dbReference type="RefSeq" id="WP_311761319.1">
    <property type="nucleotide sequence ID" value="NZ_JAVRQI010000019.1"/>
</dbReference>
<evidence type="ECO:0000256" key="2">
    <source>
        <dbReference type="ARBA" id="ARBA00022448"/>
    </source>
</evidence>
<comment type="similarity">
    <text evidence="7">Belongs to the binding-protein-dependent transport system permease family.</text>
</comment>
<dbReference type="Gene3D" id="1.10.3720.10">
    <property type="entry name" value="MetI-like"/>
    <property type="match status" value="1"/>
</dbReference>
<evidence type="ECO:0000256" key="5">
    <source>
        <dbReference type="ARBA" id="ARBA00022989"/>
    </source>
</evidence>
<evidence type="ECO:0000256" key="4">
    <source>
        <dbReference type="ARBA" id="ARBA00022692"/>
    </source>
</evidence>